<gene>
    <name evidence="7" type="primary">nanE</name>
    <name evidence="8" type="ORF">JOC95_000306</name>
</gene>
<dbReference type="InterPro" id="IPR011060">
    <property type="entry name" value="RibuloseP-bd_barrel"/>
</dbReference>
<dbReference type="PANTHER" id="PTHR36204:SF1">
    <property type="entry name" value="N-ACETYLMANNOSAMINE-6-PHOSPHATE 2-EPIMERASE-RELATED"/>
    <property type="match status" value="1"/>
</dbReference>
<dbReference type="PANTHER" id="PTHR36204">
    <property type="entry name" value="N-ACETYLMANNOSAMINE-6-PHOSPHATE 2-EPIMERASE-RELATED"/>
    <property type="match status" value="1"/>
</dbReference>
<protein>
    <recommendedName>
        <fullName evidence="7">Putative N-acetylmannosamine-6-phosphate 2-epimerase</fullName>
        <ecNumber evidence="7">5.1.3.9</ecNumber>
    </recommendedName>
    <alternativeName>
        <fullName evidence="7">ManNAc-6-P epimerase</fullName>
    </alternativeName>
</protein>
<dbReference type="EMBL" id="JAFBED010000001">
    <property type="protein sequence ID" value="MBM7618464.1"/>
    <property type="molecule type" value="Genomic_DNA"/>
</dbReference>
<reference evidence="8 9" key="1">
    <citation type="submission" date="2021-01" db="EMBL/GenBank/DDBJ databases">
        <title>Genomic Encyclopedia of Type Strains, Phase IV (KMG-IV): sequencing the most valuable type-strain genomes for metagenomic binning, comparative biology and taxonomic classification.</title>
        <authorList>
            <person name="Goeker M."/>
        </authorList>
    </citation>
    <scope>NUCLEOTIDE SEQUENCE [LARGE SCALE GENOMIC DNA]</scope>
    <source>
        <strain evidence="8 9">DSM 25879</strain>
    </source>
</reference>
<dbReference type="Pfam" id="PF04131">
    <property type="entry name" value="NanE"/>
    <property type="match status" value="1"/>
</dbReference>
<dbReference type="Proteomes" id="UP000737402">
    <property type="component" value="Unassembled WGS sequence"/>
</dbReference>
<dbReference type="GO" id="GO:0047465">
    <property type="term" value="F:N-acylglucosamine-6-phosphate 2-epimerase activity"/>
    <property type="evidence" value="ECO:0007669"/>
    <property type="project" value="UniProtKB-EC"/>
</dbReference>
<keyword evidence="6 7" id="KW-0119">Carbohydrate metabolism</keyword>
<proteinExistence type="inferred from homology"/>
<dbReference type="EC" id="5.1.3.9" evidence="7"/>
<evidence type="ECO:0000313" key="9">
    <source>
        <dbReference type="Proteomes" id="UP000737402"/>
    </source>
</evidence>
<evidence type="ECO:0000256" key="4">
    <source>
        <dbReference type="ARBA" id="ARBA00007439"/>
    </source>
</evidence>
<comment type="caution">
    <text evidence="8">The sequence shown here is derived from an EMBL/GenBank/DDBJ whole genome shotgun (WGS) entry which is preliminary data.</text>
</comment>
<dbReference type="RefSeq" id="WP_204412744.1">
    <property type="nucleotide sequence ID" value="NZ_JAFBED010000001.1"/>
</dbReference>
<evidence type="ECO:0000256" key="7">
    <source>
        <dbReference type="HAMAP-Rule" id="MF_01235"/>
    </source>
</evidence>
<dbReference type="CDD" id="cd04729">
    <property type="entry name" value="NanE"/>
    <property type="match status" value="1"/>
</dbReference>
<dbReference type="Gene3D" id="3.20.20.70">
    <property type="entry name" value="Aldolase class I"/>
    <property type="match status" value="1"/>
</dbReference>
<organism evidence="8 9">
    <name type="scientific">Sutcliffiella tianshenii</name>
    <dbReference type="NCBI Taxonomy" id="1463404"/>
    <lineage>
        <taxon>Bacteria</taxon>
        <taxon>Bacillati</taxon>
        <taxon>Bacillota</taxon>
        <taxon>Bacilli</taxon>
        <taxon>Bacillales</taxon>
        <taxon>Bacillaceae</taxon>
        <taxon>Sutcliffiella</taxon>
    </lineage>
</organism>
<dbReference type="InterPro" id="IPR007260">
    <property type="entry name" value="NanE"/>
</dbReference>
<evidence type="ECO:0000256" key="2">
    <source>
        <dbReference type="ARBA" id="ARBA00002147"/>
    </source>
</evidence>
<keyword evidence="9" id="KW-1185">Reference proteome</keyword>
<comment type="pathway">
    <text evidence="3 7">Amino-sugar metabolism; N-acetylneuraminate degradation; D-fructose 6-phosphate from N-acetylneuraminate: step 3/5.</text>
</comment>
<dbReference type="NCBIfam" id="NF002231">
    <property type="entry name" value="PRK01130.1"/>
    <property type="match status" value="1"/>
</dbReference>
<name>A0ABS2NUX6_9BACI</name>
<dbReference type="HAMAP" id="MF_01235">
    <property type="entry name" value="ManNAc6P_epimer"/>
    <property type="match status" value="1"/>
</dbReference>
<evidence type="ECO:0000256" key="1">
    <source>
        <dbReference type="ARBA" id="ARBA00000056"/>
    </source>
</evidence>
<comment type="catalytic activity">
    <reaction evidence="1 7">
        <text>an N-acyl-D-glucosamine 6-phosphate = an N-acyl-D-mannosamine 6-phosphate</text>
        <dbReference type="Rhea" id="RHEA:23932"/>
        <dbReference type="ChEBI" id="CHEBI:57599"/>
        <dbReference type="ChEBI" id="CHEBI:57666"/>
        <dbReference type="EC" id="5.1.3.9"/>
    </reaction>
</comment>
<comment type="similarity">
    <text evidence="4 7">Belongs to the NanE family.</text>
</comment>
<dbReference type="InterPro" id="IPR013785">
    <property type="entry name" value="Aldolase_TIM"/>
</dbReference>
<dbReference type="SUPFAM" id="SSF51366">
    <property type="entry name" value="Ribulose-phoshate binding barrel"/>
    <property type="match status" value="1"/>
</dbReference>
<sequence>MEKQDLLDKMKGQLIVSCQALPDEPLHGPDIMARMAVAAKMGGAAAIRANGVEDIIAIKIATSLPVIGLIKQDYENSAVYITPTKKELDALMNAQVDIIALDATKQPRPNGEGLEELVRYIRERSSILIMGDVSNFEEGIAAGWAGVDMISTTLSSYTPYTKDRLIPDLPLIEELAKASKVPVIAEGNIKTPEEAAEALRIGAHAVVVGTAITRPQIITKQFYDALRQTAEQIKIKKQIK</sequence>
<evidence type="ECO:0000313" key="8">
    <source>
        <dbReference type="EMBL" id="MBM7618464.1"/>
    </source>
</evidence>
<keyword evidence="5 7" id="KW-0413">Isomerase</keyword>
<evidence type="ECO:0000256" key="3">
    <source>
        <dbReference type="ARBA" id="ARBA00005081"/>
    </source>
</evidence>
<evidence type="ECO:0000256" key="6">
    <source>
        <dbReference type="ARBA" id="ARBA00023277"/>
    </source>
</evidence>
<accession>A0ABS2NUX6</accession>
<comment type="function">
    <text evidence="2 7">Converts N-acetylmannosamine-6-phosphate (ManNAc-6-P) to N-acetylglucosamine-6-phosphate (GlcNAc-6-P).</text>
</comment>
<evidence type="ECO:0000256" key="5">
    <source>
        <dbReference type="ARBA" id="ARBA00023235"/>
    </source>
</evidence>